<dbReference type="Gene3D" id="3.40.710.10">
    <property type="entry name" value="DD-peptidase/beta-lactamase superfamily"/>
    <property type="match status" value="1"/>
</dbReference>
<accession>A0ABF7PGM8</accession>
<evidence type="ECO:0000256" key="6">
    <source>
        <dbReference type="RuleBase" id="RU361140"/>
    </source>
</evidence>
<organism evidence="8">
    <name type="scientific">Acinetobacter baumannii NCGM 237</name>
    <dbReference type="NCBI Taxonomy" id="1401639"/>
    <lineage>
        <taxon>Bacteria</taxon>
        <taxon>Pseudomonadati</taxon>
        <taxon>Pseudomonadota</taxon>
        <taxon>Gammaproteobacteria</taxon>
        <taxon>Moraxellales</taxon>
        <taxon>Moraxellaceae</taxon>
        <taxon>Acinetobacter</taxon>
        <taxon>Acinetobacter calcoaceticus/baumannii complex</taxon>
    </lineage>
</organism>
<comment type="similarity">
    <text evidence="2 6">Belongs to the class-C beta-lactamase family.</text>
</comment>
<dbReference type="NCBIfam" id="NF033085">
    <property type="entry name" value="bla_class_C"/>
    <property type="match status" value="1"/>
</dbReference>
<proteinExistence type="inferred from homology"/>
<comment type="catalytic activity">
    <reaction evidence="1 6">
        <text>a beta-lactam + H2O = a substituted beta-amino acid</text>
        <dbReference type="Rhea" id="RHEA:20401"/>
        <dbReference type="ChEBI" id="CHEBI:15377"/>
        <dbReference type="ChEBI" id="CHEBI:35627"/>
        <dbReference type="ChEBI" id="CHEBI:140347"/>
        <dbReference type="EC" id="3.5.2.6"/>
    </reaction>
</comment>
<dbReference type="EMBL" id="AP013357">
    <property type="protein sequence ID" value="BAN86975.1"/>
    <property type="molecule type" value="Genomic_DNA"/>
</dbReference>
<dbReference type="PANTHER" id="PTHR46825:SF8">
    <property type="entry name" value="BETA-LACTAMASE-RELATED"/>
    <property type="match status" value="1"/>
</dbReference>
<feature type="domain" description="Beta-lactamase-related" evidence="7">
    <location>
        <begin position="49"/>
        <end position="393"/>
    </location>
</feature>
<keyword evidence="5 6" id="KW-0046">Antibiotic resistance</keyword>
<evidence type="ECO:0000259" key="7">
    <source>
        <dbReference type="Pfam" id="PF00144"/>
    </source>
</evidence>
<evidence type="ECO:0000313" key="8">
    <source>
        <dbReference type="EMBL" id="BAN86975.1"/>
    </source>
</evidence>
<evidence type="ECO:0000256" key="5">
    <source>
        <dbReference type="ARBA" id="ARBA00023251"/>
    </source>
</evidence>
<dbReference type="PROSITE" id="PS00336">
    <property type="entry name" value="BETA_LACTAMASE_C"/>
    <property type="match status" value="1"/>
</dbReference>
<dbReference type="InterPro" id="IPR058136">
    <property type="entry name" value="AmpC"/>
</dbReference>
<evidence type="ECO:0000256" key="4">
    <source>
        <dbReference type="ARBA" id="ARBA00022801"/>
    </source>
</evidence>
<dbReference type="PANTHER" id="PTHR46825">
    <property type="entry name" value="D-ALANYL-D-ALANINE-CARBOXYPEPTIDASE/ENDOPEPTIDASE AMPH"/>
    <property type="match status" value="1"/>
</dbReference>
<dbReference type="Pfam" id="PF00144">
    <property type="entry name" value="Beta-lactamase"/>
    <property type="match status" value="1"/>
</dbReference>
<dbReference type="NCBIfam" id="NF000425">
    <property type="entry name" value="blaADC"/>
    <property type="match status" value="1"/>
</dbReference>
<dbReference type="GO" id="GO:0008800">
    <property type="term" value="F:beta-lactamase activity"/>
    <property type="evidence" value="ECO:0007669"/>
    <property type="project" value="UniProtKB-UniRule"/>
</dbReference>
<dbReference type="InterPro" id="IPR001466">
    <property type="entry name" value="Beta-lactam-related"/>
</dbReference>
<name>A0ABF7PGM8_ACIBA</name>
<evidence type="ECO:0000256" key="1">
    <source>
        <dbReference type="ARBA" id="ARBA00001526"/>
    </source>
</evidence>
<reference evidence="8" key="1">
    <citation type="journal article" date="2014" name="Antimicrob. Agents Chemother.">
        <title>Dissemination of 16S rRNA Methylase ArmA-Producing Acinetobacter baumannii and Emergence of OXA-72 Carbapenemase Coproducers in Japan.</title>
        <authorList>
            <person name="Tada T."/>
            <person name="Miyoshi-Akiyama T."/>
            <person name="Shimada K."/>
            <person name="Shimojima M."/>
            <person name="Kirikae T."/>
        </authorList>
    </citation>
    <scope>NUCLEOTIDE SEQUENCE</scope>
    <source>
        <strain evidence="8">NCGM 237</strain>
    </source>
</reference>
<keyword evidence="4 6" id="KW-0378">Hydrolase</keyword>
<dbReference type="GO" id="GO:0046677">
    <property type="term" value="P:response to antibiotic"/>
    <property type="evidence" value="ECO:0007669"/>
    <property type="project" value="UniProtKB-UniRule"/>
</dbReference>
<dbReference type="AlphaFoldDB" id="A0ABF7PGM8"/>
<dbReference type="InterPro" id="IPR050491">
    <property type="entry name" value="AmpC-like"/>
</dbReference>
<dbReference type="SUPFAM" id="SSF56601">
    <property type="entry name" value="beta-lactamase/transpeptidase-like"/>
    <property type="match status" value="1"/>
</dbReference>
<dbReference type="InterPro" id="IPR001586">
    <property type="entry name" value="Beta-lactam_class-C_AS"/>
</dbReference>
<gene>
    <name evidence="8" type="primary">blaADC-30</name>
    <name evidence="8" type="ORF">AB237_1031</name>
</gene>
<evidence type="ECO:0000256" key="3">
    <source>
        <dbReference type="ARBA" id="ARBA00012865"/>
    </source>
</evidence>
<protein>
    <recommendedName>
        <fullName evidence="3 6">Beta-lactamase</fullName>
        <ecNumber evidence="3 6">3.5.2.6</ecNumber>
    </recommendedName>
</protein>
<dbReference type="InterPro" id="IPR012338">
    <property type="entry name" value="Beta-lactam/transpept-like"/>
</dbReference>
<evidence type="ECO:0000256" key="2">
    <source>
        <dbReference type="ARBA" id="ARBA00007840"/>
    </source>
</evidence>
<sequence>MSYLFLSCTEELIMRFKKISCLLLSPLFIFSTSIYAGNTPKDQEIKKLVDQNFKPLLEKYDVPGMAVGVIQNNKKYEMYYGLQSVQDKKAVNSSTIFELGSVSKLFTATAGGYAKNKGKISFDDTPGKYWKELKNTPIDQVNLLQLATYTSGNLALQFPDEVKTDQQVLTFFKDWKPKNSIGEYRQYSNPSIGLFGKVVALSMNKPFDQVLEKTIFPALGLKHSYVNVPKTQMQNYAFGYNQENQPIRVNPGPLDAPAYGVKSTLPDMLSFIHANLNPQKYPADIQRAINETHQGRYQVNTMYQALGWEEFSYPATLQTLLDSNSEQIVMKPNKVTAISKEPSVKMYHKTGSTTGFGTYVVFIPKENIGLVMLTNKRIPNEERIKAAYAVLNAIKK</sequence>
<dbReference type="EC" id="3.5.2.6" evidence="3 6"/>